<dbReference type="GeneTree" id="ENSGT00950000183124"/>
<name>A0A3P8V1L0_CYNSE</name>
<dbReference type="AlphaFoldDB" id="A0A3P8V1L0"/>
<reference evidence="7" key="3">
    <citation type="submission" date="2025-09" db="UniProtKB">
        <authorList>
            <consortium name="Ensembl"/>
        </authorList>
    </citation>
    <scope>IDENTIFICATION</scope>
</reference>
<evidence type="ECO:0000313" key="7">
    <source>
        <dbReference type="Ensembl" id="ENSCSEP00000006946.1"/>
    </source>
</evidence>
<reference evidence="7 8" key="1">
    <citation type="journal article" date="2014" name="Nat. Genet.">
        <title>Whole-genome sequence of a flatfish provides insights into ZW sex chromosome evolution and adaptation to a benthic lifestyle.</title>
        <authorList>
            <person name="Chen S."/>
            <person name="Zhang G."/>
            <person name="Shao C."/>
            <person name="Huang Q."/>
            <person name="Liu G."/>
            <person name="Zhang P."/>
            <person name="Song W."/>
            <person name="An N."/>
            <person name="Chalopin D."/>
            <person name="Volff J.N."/>
            <person name="Hong Y."/>
            <person name="Li Q."/>
            <person name="Sha Z."/>
            <person name="Zhou H."/>
            <person name="Xie M."/>
            <person name="Yu Q."/>
            <person name="Liu Y."/>
            <person name="Xiang H."/>
            <person name="Wang N."/>
            <person name="Wu K."/>
            <person name="Yang C."/>
            <person name="Zhou Q."/>
            <person name="Liao X."/>
            <person name="Yang L."/>
            <person name="Hu Q."/>
            <person name="Zhang J."/>
            <person name="Meng L."/>
            <person name="Jin L."/>
            <person name="Tian Y."/>
            <person name="Lian J."/>
            <person name="Yang J."/>
            <person name="Miao G."/>
            <person name="Liu S."/>
            <person name="Liang Z."/>
            <person name="Yan F."/>
            <person name="Li Y."/>
            <person name="Sun B."/>
            <person name="Zhang H."/>
            <person name="Zhang J."/>
            <person name="Zhu Y."/>
            <person name="Du M."/>
            <person name="Zhao Y."/>
            <person name="Schartl M."/>
            <person name="Tang Q."/>
            <person name="Wang J."/>
        </authorList>
    </citation>
    <scope>NUCLEOTIDE SEQUENCE</scope>
</reference>
<dbReference type="PANTHER" id="PTHR48482">
    <property type="entry name" value="INTERLEUKIN-19-RELATED"/>
    <property type="match status" value="1"/>
</dbReference>
<dbReference type="SUPFAM" id="SSF47266">
    <property type="entry name" value="4-helical cytokines"/>
    <property type="match status" value="1"/>
</dbReference>
<dbReference type="Ensembl" id="ENSCSET00000007021.1">
    <property type="protein sequence ID" value="ENSCSEP00000006946.1"/>
    <property type="gene ID" value="ENSCSEG00000004487.1"/>
</dbReference>
<evidence type="ECO:0000256" key="6">
    <source>
        <dbReference type="RuleBase" id="RU368043"/>
    </source>
</evidence>
<dbReference type="Pfam" id="PF00726">
    <property type="entry name" value="IL10"/>
    <property type="match status" value="1"/>
</dbReference>
<protein>
    <recommendedName>
        <fullName evidence="6">Interleukin family protein</fullName>
    </recommendedName>
</protein>
<reference evidence="7" key="2">
    <citation type="submission" date="2025-08" db="UniProtKB">
        <authorList>
            <consortium name="Ensembl"/>
        </authorList>
    </citation>
    <scope>IDENTIFICATION</scope>
</reference>
<comment type="similarity">
    <text evidence="2 6">Belongs to the IL-10 family.</text>
</comment>
<evidence type="ECO:0000256" key="5">
    <source>
        <dbReference type="ARBA" id="ARBA00022729"/>
    </source>
</evidence>
<comment type="function">
    <text evidence="6">Immune regulatory cytokine.</text>
</comment>
<dbReference type="GO" id="GO:0005615">
    <property type="term" value="C:extracellular space"/>
    <property type="evidence" value="ECO:0007669"/>
    <property type="project" value="UniProtKB-UniRule"/>
</dbReference>
<dbReference type="InterPro" id="IPR020443">
    <property type="entry name" value="IL-10/19/20/24/26"/>
</dbReference>
<organism evidence="7 8">
    <name type="scientific">Cynoglossus semilaevis</name>
    <name type="common">Tongue sole</name>
    <dbReference type="NCBI Taxonomy" id="244447"/>
    <lineage>
        <taxon>Eukaryota</taxon>
        <taxon>Metazoa</taxon>
        <taxon>Chordata</taxon>
        <taxon>Craniata</taxon>
        <taxon>Vertebrata</taxon>
        <taxon>Euteleostomi</taxon>
        <taxon>Actinopterygii</taxon>
        <taxon>Neopterygii</taxon>
        <taxon>Teleostei</taxon>
        <taxon>Neoteleostei</taxon>
        <taxon>Acanthomorphata</taxon>
        <taxon>Carangaria</taxon>
        <taxon>Pleuronectiformes</taxon>
        <taxon>Pleuronectoidei</taxon>
        <taxon>Cynoglossidae</taxon>
        <taxon>Cynoglossinae</taxon>
        <taxon>Cynoglossus</taxon>
    </lineage>
</organism>
<keyword evidence="8" id="KW-1185">Reference proteome</keyword>
<keyword evidence="3 6" id="KW-0202">Cytokine</keyword>
<evidence type="ECO:0000256" key="1">
    <source>
        <dbReference type="ARBA" id="ARBA00004613"/>
    </source>
</evidence>
<dbReference type="Gene3D" id="1.20.1250.10">
    <property type="match status" value="1"/>
</dbReference>
<proteinExistence type="inferred from homology"/>
<evidence type="ECO:0000313" key="8">
    <source>
        <dbReference type="Proteomes" id="UP000265120"/>
    </source>
</evidence>
<dbReference type="GO" id="GO:0005125">
    <property type="term" value="F:cytokine activity"/>
    <property type="evidence" value="ECO:0007669"/>
    <property type="project" value="UniProtKB-UniRule"/>
</dbReference>
<dbReference type="InterPro" id="IPR009079">
    <property type="entry name" value="4_helix_cytokine-like_core"/>
</dbReference>
<dbReference type="PANTHER" id="PTHR48482:SF3">
    <property type="entry name" value="INTERLEUKIN-19"/>
    <property type="match status" value="1"/>
</dbReference>
<evidence type="ECO:0000256" key="4">
    <source>
        <dbReference type="ARBA" id="ARBA00022525"/>
    </source>
</evidence>
<comment type="subcellular location">
    <subcellularLocation>
        <location evidence="1 6">Secreted</location>
    </subcellularLocation>
</comment>
<evidence type="ECO:0000256" key="3">
    <source>
        <dbReference type="ARBA" id="ARBA00022514"/>
    </source>
</evidence>
<keyword evidence="4 6" id="KW-0964">Secreted</keyword>
<sequence length="147" mass="16711">MSPPNILTIVLHSLLSNVSVIRHVLHCSVACETRTYTDVFTRLHQEGQMCCFMHLLMRFYIERVFSSYTSPQPINQRCSSALANAFVTIKRDIHKCHCHCGEETHRKIDSIHAEFTKLQVDTAARKAMGELNVVLEWLEGLGQNPAS</sequence>
<keyword evidence="5" id="KW-0732">Signal</keyword>
<dbReference type="Proteomes" id="UP000265120">
    <property type="component" value="Chromosome 11"/>
</dbReference>
<evidence type="ECO:0000256" key="2">
    <source>
        <dbReference type="ARBA" id="ARBA00008813"/>
    </source>
</evidence>
<accession>A0A3P8V1L0</accession>